<evidence type="ECO:0000313" key="1">
    <source>
        <dbReference type="EMBL" id="QBK91196.1"/>
    </source>
</evidence>
<dbReference type="EMBL" id="MK500514">
    <property type="protein sequence ID" value="QBK91196.1"/>
    <property type="molecule type" value="Genomic_DNA"/>
</dbReference>
<protein>
    <submittedName>
        <fullName evidence="1">Uncharacterized protein</fullName>
    </submittedName>
</protein>
<organism evidence="1">
    <name type="scientific">Pithovirus LCPAC202</name>
    <dbReference type="NCBI Taxonomy" id="2506592"/>
    <lineage>
        <taxon>Viruses</taxon>
        <taxon>Pithoviruses</taxon>
    </lineage>
</organism>
<reference evidence="1" key="1">
    <citation type="journal article" date="2019" name="MBio">
        <title>Virus Genomes from Deep Sea Sediments Expand the Ocean Megavirome and Support Independent Origins of Viral Gigantism.</title>
        <authorList>
            <person name="Backstrom D."/>
            <person name="Yutin N."/>
            <person name="Jorgensen S.L."/>
            <person name="Dharamshi J."/>
            <person name="Homa F."/>
            <person name="Zaremba-Niedwiedzka K."/>
            <person name="Spang A."/>
            <person name="Wolf Y.I."/>
            <person name="Koonin E.V."/>
            <person name="Ettema T.J."/>
        </authorList>
    </citation>
    <scope>NUCLEOTIDE SEQUENCE</scope>
</reference>
<sequence length="76" mass="8613">MTPVFELVCPVGLTRQIKFKYTSLTAELDLANNQNSKNINTIVKTPKKYAKYGDIPFILKDKIISSTSITGRFKLF</sequence>
<gene>
    <name evidence="1" type="ORF">LCPAC202_01700</name>
</gene>
<accession>A0A481Z6G4</accession>
<proteinExistence type="predicted"/>
<name>A0A481Z6G4_9VIRU</name>